<protein>
    <submittedName>
        <fullName evidence="6">DNA mismatch repair protein</fullName>
    </submittedName>
</protein>
<evidence type="ECO:0000313" key="6">
    <source>
        <dbReference type="EMBL" id="KOS04775.1"/>
    </source>
</evidence>
<dbReference type="SUPFAM" id="SSF52540">
    <property type="entry name" value="P-loop containing nucleoside triphosphate hydrolases"/>
    <property type="match status" value="1"/>
</dbReference>
<dbReference type="InterPro" id="IPR027417">
    <property type="entry name" value="P-loop_NTPase"/>
</dbReference>
<dbReference type="PANTHER" id="PTHR11361:SF99">
    <property type="entry name" value="DNA MISMATCH REPAIR PROTEIN"/>
    <property type="match status" value="1"/>
</dbReference>
<sequence>MQFYIQRKEQFAAQLSQLKQSYNLISLLRAAAAVFVIGSVYFAISSVTARDTAVLCILLGCGAFIVLLRYHNTLSLKKKKAEALLKVNEDEVNFLEYNKLPFESGSEFADTSHPYAHDLDIFGNHSLYQHLNRAATYKGRRKLADMLLNLLPNNEILKNQAAIKELGNLIEFRQEILAQGRINNDSKPVYQKITAWVAKPAPVITTIARILGTAAPILLVGLLLYYWIAGDDSIVPFINYLLAFNVAFALKYVKLIANEVKDTTEVAEIIKGYAAILEIIEKQQFESEKLNDLKARIKDDNQQASKQLARLGTLFSQLDSASNILAAIVMNGLCLYHFHILDALGRWKKKNTANIDQWLDVIAEFEALGSFANMHYNNPDYAFPEINTQYKVAFTNTAHPLLNGSKRVSNTIDFSPAFTILTGSNMSGKSTFLRALGVNMVLAGTGAPVCATAASIHPLPVLVSMRLSDSLSDNTSYFYAEIKRLKEITDSLRSQRAFVLLDEILRGTNSDDKRAGTVKVIENLVHCQAVGAIATHDIEVCDTALQYPDALINRCFEAQIIDNDIYFDYTLRNGICKNRSATFLMQKLGVI</sequence>
<evidence type="ECO:0000256" key="3">
    <source>
        <dbReference type="ARBA" id="ARBA00023125"/>
    </source>
</evidence>
<dbReference type="GO" id="GO:0005829">
    <property type="term" value="C:cytosol"/>
    <property type="evidence" value="ECO:0007669"/>
    <property type="project" value="TreeGrafter"/>
</dbReference>
<feature type="transmembrane region" description="Helical" evidence="4">
    <location>
        <begin position="50"/>
        <end position="70"/>
    </location>
</feature>
<dbReference type="GO" id="GO:0030983">
    <property type="term" value="F:mismatched DNA binding"/>
    <property type="evidence" value="ECO:0007669"/>
    <property type="project" value="InterPro"/>
</dbReference>
<reference evidence="6 7" key="1">
    <citation type="submission" date="2015-08" db="EMBL/GenBank/DDBJ databases">
        <title>Whole genome sequence of Flavobacterium akiainvivens IK-1T, from decaying Wikstroemia oahuensis, an endemic Hawaiian shrub.</title>
        <authorList>
            <person name="Wan X."/>
            <person name="Hou S."/>
            <person name="Saito J."/>
            <person name="Donachie S."/>
        </authorList>
    </citation>
    <scope>NUCLEOTIDE SEQUENCE [LARGE SCALE GENOMIC DNA]</scope>
    <source>
        <strain evidence="6 7">IK-1</strain>
    </source>
</reference>
<feature type="domain" description="DNA mismatch repair proteins mutS family" evidence="5">
    <location>
        <begin position="416"/>
        <end position="589"/>
    </location>
</feature>
<feature type="transmembrane region" description="Helical" evidence="4">
    <location>
        <begin position="21"/>
        <end position="44"/>
    </location>
</feature>
<dbReference type="SUPFAM" id="SSF48334">
    <property type="entry name" value="DNA repair protein MutS, domain III"/>
    <property type="match status" value="1"/>
</dbReference>
<comment type="caution">
    <text evidence="6">The sequence shown here is derived from an EMBL/GenBank/DDBJ whole genome shotgun (WGS) entry which is preliminary data.</text>
</comment>
<gene>
    <name evidence="6" type="ORF">AM493_00975</name>
</gene>
<feature type="transmembrane region" description="Helical" evidence="4">
    <location>
        <begin position="207"/>
        <end position="228"/>
    </location>
</feature>
<dbReference type="STRING" id="1202724.AM493_00975"/>
<dbReference type="Gene3D" id="1.10.1420.10">
    <property type="match status" value="1"/>
</dbReference>
<dbReference type="AlphaFoldDB" id="A0A0M8M8K4"/>
<dbReference type="Proteomes" id="UP000037755">
    <property type="component" value="Unassembled WGS sequence"/>
</dbReference>
<dbReference type="OrthoDB" id="9802448at2"/>
<proteinExistence type="predicted"/>
<keyword evidence="4" id="KW-0812">Transmembrane</keyword>
<dbReference type="Gene3D" id="3.40.50.300">
    <property type="entry name" value="P-loop containing nucleotide triphosphate hydrolases"/>
    <property type="match status" value="1"/>
</dbReference>
<dbReference type="GO" id="GO:0006298">
    <property type="term" value="P:mismatch repair"/>
    <property type="evidence" value="ECO:0007669"/>
    <property type="project" value="InterPro"/>
</dbReference>
<evidence type="ECO:0000256" key="2">
    <source>
        <dbReference type="ARBA" id="ARBA00022840"/>
    </source>
</evidence>
<keyword evidence="1" id="KW-0547">Nucleotide-binding</keyword>
<keyword evidence="3" id="KW-0238">DNA-binding</keyword>
<name>A0A0M8M8K4_9FLAO</name>
<dbReference type="PANTHER" id="PTHR11361">
    <property type="entry name" value="DNA MISMATCH REPAIR PROTEIN MUTS FAMILY MEMBER"/>
    <property type="match status" value="1"/>
</dbReference>
<dbReference type="RefSeq" id="WP_054405813.1">
    <property type="nucleotide sequence ID" value="NZ_FOYA01000013.1"/>
</dbReference>
<dbReference type="InterPro" id="IPR045076">
    <property type="entry name" value="MutS"/>
</dbReference>
<dbReference type="GO" id="GO:0005524">
    <property type="term" value="F:ATP binding"/>
    <property type="evidence" value="ECO:0007669"/>
    <property type="project" value="UniProtKB-KW"/>
</dbReference>
<evidence type="ECO:0000313" key="7">
    <source>
        <dbReference type="Proteomes" id="UP000037755"/>
    </source>
</evidence>
<organism evidence="6 7">
    <name type="scientific">Flavobacterium akiainvivens</name>
    <dbReference type="NCBI Taxonomy" id="1202724"/>
    <lineage>
        <taxon>Bacteria</taxon>
        <taxon>Pseudomonadati</taxon>
        <taxon>Bacteroidota</taxon>
        <taxon>Flavobacteriia</taxon>
        <taxon>Flavobacteriales</taxon>
        <taxon>Flavobacteriaceae</taxon>
        <taxon>Flavobacterium</taxon>
    </lineage>
</organism>
<keyword evidence="2" id="KW-0067">ATP-binding</keyword>
<keyword evidence="7" id="KW-1185">Reference proteome</keyword>
<keyword evidence="4" id="KW-0472">Membrane</keyword>
<dbReference type="SMART" id="SM00534">
    <property type="entry name" value="MUTSac"/>
    <property type="match status" value="1"/>
</dbReference>
<dbReference type="GO" id="GO:0140664">
    <property type="term" value="F:ATP-dependent DNA damage sensor activity"/>
    <property type="evidence" value="ECO:0007669"/>
    <property type="project" value="InterPro"/>
</dbReference>
<evidence type="ECO:0000256" key="4">
    <source>
        <dbReference type="SAM" id="Phobius"/>
    </source>
</evidence>
<dbReference type="EMBL" id="LIYD01000005">
    <property type="protein sequence ID" value="KOS04775.1"/>
    <property type="molecule type" value="Genomic_DNA"/>
</dbReference>
<feature type="transmembrane region" description="Helical" evidence="4">
    <location>
        <begin position="234"/>
        <end position="253"/>
    </location>
</feature>
<dbReference type="Pfam" id="PF00488">
    <property type="entry name" value="MutS_V"/>
    <property type="match status" value="1"/>
</dbReference>
<dbReference type="PATRIC" id="fig|1202724.3.peg.195"/>
<keyword evidence="4" id="KW-1133">Transmembrane helix</keyword>
<evidence type="ECO:0000259" key="5">
    <source>
        <dbReference type="SMART" id="SM00534"/>
    </source>
</evidence>
<dbReference type="InterPro" id="IPR000432">
    <property type="entry name" value="DNA_mismatch_repair_MutS_C"/>
</dbReference>
<accession>A0A0M8M8K4</accession>
<evidence type="ECO:0000256" key="1">
    <source>
        <dbReference type="ARBA" id="ARBA00022741"/>
    </source>
</evidence>
<dbReference type="InterPro" id="IPR036187">
    <property type="entry name" value="DNA_mismatch_repair_MutS_sf"/>
</dbReference>